<evidence type="ECO:0000256" key="1">
    <source>
        <dbReference type="SAM" id="MobiDB-lite"/>
    </source>
</evidence>
<accession>A0A6J4U8Z9</accession>
<keyword evidence="2" id="KW-0689">Ribosomal protein</keyword>
<dbReference type="GO" id="GO:0005840">
    <property type="term" value="C:ribosome"/>
    <property type="evidence" value="ECO:0007669"/>
    <property type="project" value="UniProtKB-KW"/>
</dbReference>
<reference evidence="2" key="1">
    <citation type="submission" date="2020-02" db="EMBL/GenBank/DDBJ databases">
        <authorList>
            <person name="Meier V. D."/>
        </authorList>
    </citation>
    <scope>NUCLEOTIDE SEQUENCE</scope>
    <source>
        <strain evidence="2">AVDCRST_MAG33</strain>
    </source>
</reference>
<feature type="region of interest" description="Disordered" evidence="1">
    <location>
        <begin position="1"/>
        <end position="54"/>
    </location>
</feature>
<dbReference type="AlphaFoldDB" id="A0A6J4U8Z9"/>
<proteinExistence type="predicted"/>
<evidence type="ECO:0000313" key="2">
    <source>
        <dbReference type="EMBL" id="CAA9542127.1"/>
    </source>
</evidence>
<protein>
    <submittedName>
        <fullName evidence="2">LSU ribosomal protein L34p</fullName>
    </submittedName>
</protein>
<name>A0A6J4U8Z9_9BACT</name>
<organism evidence="2">
    <name type="scientific">uncultured Thermomicrobiales bacterium</name>
    <dbReference type="NCBI Taxonomy" id="1645740"/>
    <lineage>
        <taxon>Bacteria</taxon>
        <taxon>Pseudomonadati</taxon>
        <taxon>Thermomicrobiota</taxon>
        <taxon>Thermomicrobia</taxon>
        <taxon>Thermomicrobiales</taxon>
        <taxon>environmental samples</taxon>
    </lineage>
</organism>
<keyword evidence="2" id="KW-0687">Ribonucleoprotein</keyword>
<gene>
    <name evidence="2" type="ORF">AVDCRST_MAG33-115</name>
</gene>
<dbReference type="EMBL" id="CADCWK010000010">
    <property type="protein sequence ID" value="CAA9542127.1"/>
    <property type="molecule type" value="Genomic_DNA"/>
</dbReference>
<feature type="non-terminal residue" evidence="2">
    <location>
        <position position="1"/>
    </location>
</feature>
<feature type="compositionally biased region" description="Basic and acidic residues" evidence="1">
    <location>
        <begin position="13"/>
        <end position="22"/>
    </location>
</feature>
<sequence>ESDIPAEANPPLEEARVHEAHAHQGRPCRARRPSPQGSSRPDRVGRGQVHAEQV</sequence>
<feature type="compositionally biased region" description="Basic residues" evidence="1">
    <location>
        <begin position="23"/>
        <end position="32"/>
    </location>
</feature>
<feature type="non-terminal residue" evidence="2">
    <location>
        <position position="54"/>
    </location>
</feature>